<protein>
    <submittedName>
        <fullName evidence="1">Serine/threonine protein kinase</fullName>
    </submittedName>
</protein>
<dbReference type="GO" id="GO:0004674">
    <property type="term" value="F:protein serine/threonine kinase activity"/>
    <property type="evidence" value="ECO:0007669"/>
    <property type="project" value="UniProtKB-KW"/>
</dbReference>
<evidence type="ECO:0000313" key="1">
    <source>
        <dbReference type="EMBL" id="MTJ05346.1"/>
    </source>
</evidence>
<dbReference type="EMBL" id="VENJ01000018">
    <property type="protein sequence ID" value="MTJ05346.1"/>
    <property type="molecule type" value="Genomic_DNA"/>
</dbReference>
<keyword evidence="1" id="KW-0808">Transferase</keyword>
<organism evidence="1 2">
    <name type="scientific">Sediminimonas qiaohouensis</name>
    <dbReference type="NCBI Taxonomy" id="552061"/>
    <lineage>
        <taxon>Bacteria</taxon>
        <taxon>Pseudomonadati</taxon>
        <taxon>Pseudomonadota</taxon>
        <taxon>Alphaproteobacteria</taxon>
        <taxon>Rhodobacterales</taxon>
        <taxon>Roseobacteraceae</taxon>
        <taxon>Sediminimonas</taxon>
    </lineage>
</organism>
<dbReference type="AlphaFoldDB" id="A0A7C9HBK8"/>
<comment type="caution">
    <text evidence="1">The sequence shown here is derived from an EMBL/GenBank/DDBJ whole genome shotgun (WGS) entry which is preliminary data.</text>
</comment>
<proteinExistence type="predicted"/>
<dbReference type="SUPFAM" id="SSF56112">
    <property type="entry name" value="Protein kinase-like (PK-like)"/>
    <property type="match status" value="1"/>
</dbReference>
<sequence length="353" mass="40022">MTTPTTPDHPPDCADFVPLTVLKRDMFSETWLGHAPGDPQDKRVLRRLDTVPWYARPISRALARREVRGLAAVSGIQGCPTLIRADAQGLLRDWAAGTPLQLARPSDRTWYDDARRILRDMRRRGVTHNDIAKPQNWLMTPDGRAAVIDFQLASVHRRRGLLFRLMAREDLRHLLKQKRNFARHLLTPSEWRMLHHKALPTRIWLATGKRLYKFITRRLMHWSDSEGDENRIAQEGPAIRKALQAQPGIGAVTLCPFSQPGRTVGIYAFVETTRDASAIEADLAAATRPDLLQTVARLPRDTEGQVRADLLHLVAGNRLDELTQLMDGDPDLSALMQPIIAARRNLTDRVLRK</sequence>
<dbReference type="Proteomes" id="UP000483078">
    <property type="component" value="Unassembled WGS sequence"/>
</dbReference>
<keyword evidence="1" id="KW-0723">Serine/threonine-protein kinase</keyword>
<gene>
    <name evidence="1" type="ORF">FH759_11730</name>
</gene>
<reference evidence="1 2" key="1">
    <citation type="submission" date="2019-06" db="EMBL/GenBank/DDBJ databases">
        <title>Enrichment of Autotrophic Halophilic Microorganisms from Red Sea Brine Pool Using Microbial Electrosynthesis System.</title>
        <authorList>
            <person name="Alqahtani M.F."/>
            <person name="Bajracharya S."/>
            <person name="Katuri K.P."/>
            <person name="Ali M."/>
            <person name="Saikaly P.E."/>
        </authorList>
    </citation>
    <scope>NUCLEOTIDE SEQUENCE [LARGE SCALE GENOMIC DNA]</scope>
    <source>
        <strain evidence="1">MES6</strain>
    </source>
</reference>
<dbReference type="InterPro" id="IPR011009">
    <property type="entry name" value="Kinase-like_dom_sf"/>
</dbReference>
<accession>A0A7C9HBK8</accession>
<evidence type="ECO:0000313" key="2">
    <source>
        <dbReference type="Proteomes" id="UP000483078"/>
    </source>
</evidence>
<name>A0A7C9HBK8_9RHOB</name>
<keyword evidence="1" id="KW-0418">Kinase</keyword>
<dbReference type="RefSeq" id="WP_273250151.1">
    <property type="nucleotide sequence ID" value="NZ_VENJ01000018.1"/>
</dbReference>